<evidence type="ECO:0000256" key="1">
    <source>
        <dbReference type="SAM" id="MobiDB-lite"/>
    </source>
</evidence>
<protein>
    <submittedName>
        <fullName evidence="2">Uncharacterized protein</fullName>
    </submittedName>
</protein>
<keyword evidence="3" id="KW-1185">Reference proteome</keyword>
<gene>
    <name evidence="2" type="ORF">POCTA_138.1.T1150067</name>
</gene>
<dbReference type="EMBL" id="CAJJDP010000115">
    <property type="protein sequence ID" value="CAD8197771.1"/>
    <property type="molecule type" value="Genomic_DNA"/>
</dbReference>
<evidence type="ECO:0000313" key="2">
    <source>
        <dbReference type="EMBL" id="CAD8197771.1"/>
    </source>
</evidence>
<feature type="compositionally biased region" description="Polar residues" evidence="1">
    <location>
        <begin position="150"/>
        <end position="175"/>
    </location>
</feature>
<evidence type="ECO:0000313" key="3">
    <source>
        <dbReference type="Proteomes" id="UP000683925"/>
    </source>
</evidence>
<reference evidence="2" key="1">
    <citation type="submission" date="2021-01" db="EMBL/GenBank/DDBJ databases">
        <authorList>
            <consortium name="Genoscope - CEA"/>
            <person name="William W."/>
        </authorList>
    </citation>
    <scope>NUCLEOTIDE SEQUENCE</scope>
</reference>
<dbReference type="OMA" id="QIECKES"/>
<feature type="region of interest" description="Disordered" evidence="1">
    <location>
        <begin position="126"/>
        <end position="175"/>
    </location>
</feature>
<accession>A0A8S1XAH2</accession>
<dbReference type="Proteomes" id="UP000683925">
    <property type="component" value="Unassembled WGS sequence"/>
</dbReference>
<name>A0A8S1XAH2_PAROT</name>
<proteinExistence type="predicted"/>
<organism evidence="2 3">
    <name type="scientific">Paramecium octaurelia</name>
    <dbReference type="NCBI Taxonomy" id="43137"/>
    <lineage>
        <taxon>Eukaryota</taxon>
        <taxon>Sar</taxon>
        <taxon>Alveolata</taxon>
        <taxon>Ciliophora</taxon>
        <taxon>Intramacronucleata</taxon>
        <taxon>Oligohymenophorea</taxon>
        <taxon>Peniculida</taxon>
        <taxon>Parameciidae</taxon>
        <taxon>Paramecium</taxon>
    </lineage>
</organism>
<dbReference type="OrthoDB" id="298860at2759"/>
<sequence>MQINDKKTSKSRILIEMINNYQKPVQEIMLLEKSKLKSIQNIEERFLKSETNRQYVFPRTEEEEQIECKESPKQQQQLISLDNITNTKAFKELMNKIYQINTSKQKPKNYQQTEFIKKQYSIQSQLIRKPTQKQSNQIKTEMSDIKQNRQDNSSFKQMSITQSRGQSPHNKLQYSNRSISSQLTKFLKQKKNCPFETQDQNSQRSFELRQQLLNKSQVKLQQNKSYDFVKSFYKMKMKNESKIK</sequence>
<dbReference type="AlphaFoldDB" id="A0A8S1XAH2"/>
<feature type="compositionally biased region" description="Polar residues" evidence="1">
    <location>
        <begin position="126"/>
        <end position="140"/>
    </location>
</feature>
<comment type="caution">
    <text evidence="2">The sequence shown here is derived from an EMBL/GenBank/DDBJ whole genome shotgun (WGS) entry which is preliminary data.</text>
</comment>